<evidence type="ECO:0000256" key="1">
    <source>
        <dbReference type="SAM" id="MobiDB-lite"/>
    </source>
</evidence>
<protein>
    <submittedName>
        <fullName evidence="2">Uncharacterized protein</fullName>
    </submittedName>
</protein>
<keyword evidence="3" id="KW-1185">Reference proteome</keyword>
<feature type="region of interest" description="Disordered" evidence="1">
    <location>
        <begin position="77"/>
        <end position="109"/>
    </location>
</feature>
<evidence type="ECO:0000313" key="2">
    <source>
        <dbReference type="EMBL" id="MCD2193508.1"/>
    </source>
</evidence>
<feature type="region of interest" description="Disordered" evidence="1">
    <location>
        <begin position="1"/>
        <end position="48"/>
    </location>
</feature>
<proteinExistence type="predicted"/>
<gene>
    <name evidence="2" type="ORF">LQ327_08945</name>
</gene>
<evidence type="ECO:0000313" key="3">
    <source>
        <dbReference type="Proteomes" id="UP001199469"/>
    </source>
</evidence>
<name>A0ABS8P5H2_9PSEU</name>
<dbReference type="Proteomes" id="UP001199469">
    <property type="component" value="Unassembled WGS sequence"/>
</dbReference>
<dbReference type="RefSeq" id="WP_230731725.1">
    <property type="nucleotide sequence ID" value="NZ_JAJNDB010000001.1"/>
</dbReference>
<reference evidence="2 3" key="1">
    <citation type="submission" date="2021-11" db="EMBL/GenBank/DDBJ databases">
        <title>Draft genome sequence of Actinomycetospora sp. SF1 isolated from the rhizosphere soil.</title>
        <authorList>
            <person name="Duangmal K."/>
            <person name="Chantavorakit T."/>
        </authorList>
    </citation>
    <scope>NUCLEOTIDE SEQUENCE [LARGE SCALE GENOMIC DNA]</scope>
    <source>
        <strain evidence="2 3">TBRC 5722</strain>
    </source>
</reference>
<sequence>MTNRKQRRAQQGRPHMPGFEGLIAMGQAASEADAAAHGHEAPGPDTQVGILADLLHKPCNSPWPSTHKASASWHVREARELLDRLQNASDAPQPPEGTPDTANARERAAQRLEDVESLVRTGDYAILAVELRDQDSARTRAIAAAILGQG</sequence>
<organism evidence="2 3">
    <name type="scientific">Actinomycetospora endophytica</name>
    <dbReference type="NCBI Taxonomy" id="2291215"/>
    <lineage>
        <taxon>Bacteria</taxon>
        <taxon>Bacillati</taxon>
        <taxon>Actinomycetota</taxon>
        <taxon>Actinomycetes</taxon>
        <taxon>Pseudonocardiales</taxon>
        <taxon>Pseudonocardiaceae</taxon>
        <taxon>Actinomycetospora</taxon>
    </lineage>
</organism>
<comment type="caution">
    <text evidence="2">The sequence shown here is derived from an EMBL/GenBank/DDBJ whole genome shotgun (WGS) entry which is preliminary data.</text>
</comment>
<feature type="compositionally biased region" description="Basic residues" evidence="1">
    <location>
        <begin position="1"/>
        <end position="10"/>
    </location>
</feature>
<accession>A0ABS8P5H2</accession>
<dbReference type="EMBL" id="JAJNDB010000001">
    <property type="protein sequence ID" value="MCD2193508.1"/>
    <property type="molecule type" value="Genomic_DNA"/>
</dbReference>